<sequence>MAKDVTIARILTATKRVNLHFLANLLSKKPHKFTQNSQFSSP</sequence>
<evidence type="ECO:0000313" key="2">
    <source>
        <dbReference type="Proteomes" id="UP000241854"/>
    </source>
</evidence>
<dbReference type="Proteomes" id="UP000241854">
    <property type="component" value="Chromosome"/>
</dbReference>
<gene>
    <name evidence="1" type="ORF">CCS77_0252</name>
</gene>
<accession>A0A2R4NY10</accession>
<protein>
    <submittedName>
        <fullName evidence="1">Uncharacterized protein</fullName>
    </submittedName>
</protein>
<dbReference type="EMBL" id="CP021642">
    <property type="protein sequence ID" value="AVX43313.1"/>
    <property type="molecule type" value="Genomic_DNA"/>
</dbReference>
<name>A0A2R4NY10_9BACT</name>
<reference evidence="1 2" key="1">
    <citation type="journal article" date="2018" name="Emerg. Microbes Infect.">
        <title>Genomic analysis of oral Campylobacter concisus strains identified a potential bacterial molecular marker associated with active Crohn's disease.</title>
        <authorList>
            <person name="Liu F."/>
            <person name="Ma R."/>
            <person name="Tay C.Y.A."/>
            <person name="Octavia S."/>
            <person name="Lan R."/>
            <person name="Chung H.K.L."/>
            <person name="Riordan S.M."/>
            <person name="Grimm M.C."/>
            <person name="Leong R.W."/>
            <person name="Tanaka M.M."/>
            <person name="Connor S."/>
            <person name="Zhang L."/>
        </authorList>
    </citation>
    <scope>NUCLEOTIDE SEQUENCE [LARGE SCALE GENOMIC DNA]</scope>
    <source>
        <strain evidence="1 2">P2CDO4</strain>
    </source>
</reference>
<evidence type="ECO:0000313" key="1">
    <source>
        <dbReference type="EMBL" id="AVX43313.1"/>
    </source>
</evidence>
<organism evidence="1 2">
    <name type="scientific">Campylobacter concisus</name>
    <dbReference type="NCBI Taxonomy" id="199"/>
    <lineage>
        <taxon>Bacteria</taxon>
        <taxon>Pseudomonadati</taxon>
        <taxon>Campylobacterota</taxon>
        <taxon>Epsilonproteobacteria</taxon>
        <taxon>Campylobacterales</taxon>
        <taxon>Campylobacteraceae</taxon>
        <taxon>Campylobacter</taxon>
    </lineage>
</organism>
<proteinExistence type="predicted"/>
<dbReference type="AlphaFoldDB" id="A0A2R4NY10"/>